<evidence type="ECO:0000313" key="2">
    <source>
        <dbReference type="EMBL" id="RMH99478.1"/>
    </source>
</evidence>
<sequence length="306" mass="35489">MISLSRLLKKMDKVVYSKHVFHYSSDLLSEREWVESFLKGNENALLLEDPKGYRALYLINSKPAVLKCNRLQGWKRLVRRKLGIVPTGDYCLSNEFLNLSRLNGSGLVPKVYGFGYGRRSLARDEYLLIEFLSGMRTVDEIMVKTPGAGEWVASQVVDLFYRMLDSGFIHMDPHPSNIMLGDQQENARFIDLECCAFDNSDPCFALAFSLGYFFHFWFSHFVDEQIYDEWVLGLVAKRKGFPLDERFLRIYQRFKTAKVSRKERFEALVNNKFRRRFEHGIVISGEIMQKLKETADGSMRAANQLG</sequence>
<gene>
    <name evidence="2" type="ORF">EA798_02035</name>
</gene>
<dbReference type="Gene3D" id="3.90.1200.10">
    <property type="match status" value="1"/>
</dbReference>
<organism evidence="2 3">
    <name type="scientific">Pseudomonas songnenensis</name>
    <dbReference type="NCBI Taxonomy" id="1176259"/>
    <lineage>
        <taxon>Bacteria</taxon>
        <taxon>Pseudomonadati</taxon>
        <taxon>Pseudomonadota</taxon>
        <taxon>Gammaproteobacteria</taxon>
        <taxon>Pseudomonadales</taxon>
        <taxon>Pseudomonadaceae</taxon>
        <taxon>Pseudomonas</taxon>
    </lineage>
</organism>
<dbReference type="SUPFAM" id="SSF56112">
    <property type="entry name" value="Protein kinase-like (PK-like)"/>
    <property type="match status" value="1"/>
</dbReference>
<accession>A0ABX9V164</accession>
<dbReference type="Pfam" id="PF03109">
    <property type="entry name" value="ABC1"/>
    <property type="match status" value="1"/>
</dbReference>
<feature type="domain" description="ABC1 atypical kinase-like" evidence="1">
    <location>
        <begin position="119"/>
        <end position="191"/>
    </location>
</feature>
<evidence type="ECO:0000313" key="3">
    <source>
        <dbReference type="Proteomes" id="UP000279228"/>
    </source>
</evidence>
<proteinExistence type="predicted"/>
<name>A0ABX9V164_9PSED</name>
<protein>
    <recommendedName>
        <fullName evidence="1">ABC1 atypical kinase-like domain-containing protein</fullName>
    </recommendedName>
</protein>
<dbReference type="Proteomes" id="UP000279228">
    <property type="component" value="Unassembled WGS sequence"/>
</dbReference>
<evidence type="ECO:0000259" key="1">
    <source>
        <dbReference type="Pfam" id="PF03109"/>
    </source>
</evidence>
<dbReference type="InterPro" id="IPR004147">
    <property type="entry name" value="ABC1_dom"/>
</dbReference>
<comment type="caution">
    <text evidence="2">The sequence shown here is derived from an EMBL/GenBank/DDBJ whole genome shotgun (WGS) entry which is preliminary data.</text>
</comment>
<dbReference type="EMBL" id="RFFN01000001">
    <property type="protein sequence ID" value="RMH99478.1"/>
    <property type="molecule type" value="Genomic_DNA"/>
</dbReference>
<reference evidence="2 3" key="1">
    <citation type="submission" date="2018-10" db="EMBL/GenBank/DDBJ databases">
        <title>Pseudomonas songnenensis NEAU-ST5-5(T) genome.</title>
        <authorList>
            <person name="Pengp J."/>
            <person name="Liu Z.-P."/>
        </authorList>
    </citation>
    <scope>NUCLEOTIDE SEQUENCE [LARGE SCALE GENOMIC DNA]</scope>
    <source>
        <strain evidence="2 3">NEAU-ST5-5</strain>
    </source>
</reference>
<dbReference type="InterPro" id="IPR011009">
    <property type="entry name" value="Kinase-like_dom_sf"/>
</dbReference>
<keyword evidence="3" id="KW-1185">Reference proteome</keyword>